<dbReference type="Proteomes" id="UP001209878">
    <property type="component" value="Unassembled WGS sequence"/>
</dbReference>
<evidence type="ECO:0000256" key="11">
    <source>
        <dbReference type="ARBA" id="ARBA00023286"/>
    </source>
</evidence>
<evidence type="ECO:0000256" key="13">
    <source>
        <dbReference type="ARBA" id="ARBA00034099"/>
    </source>
</evidence>
<dbReference type="InterPro" id="IPR006029">
    <property type="entry name" value="Neurotrans-gated_channel_TM"/>
</dbReference>
<protein>
    <submittedName>
        <fullName evidence="17">Uncharacterized protein</fullName>
    </submittedName>
</protein>
<feature type="transmembrane region" description="Helical" evidence="14">
    <location>
        <begin position="319"/>
        <end position="342"/>
    </location>
</feature>
<dbReference type="GO" id="GO:0022848">
    <property type="term" value="F:acetylcholine-gated monoatomic cation-selective channel activity"/>
    <property type="evidence" value="ECO:0007669"/>
    <property type="project" value="InterPro"/>
</dbReference>
<keyword evidence="5" id="KW-0770">Synapse</keyword>
<dbReference type="Pfam" id="PF02932">
    <property type="entry name" value="Neur_chan_memb"/>
    <property type="match status" value="1"/>
</dbReference>
<reference evidence="17" key="1">
    <citation type="journal article" date="2023" name="Mol. Biol. Evol.">
        <title>Third-Generation Sequencing Reveals the Adaptive Role of the Epigenome in Three Deep-Sea Polychaetes.</title>
        <authorList>
            <person name="Perez M."/>
            <person name="Aroh O."/>
            <person name="Sun Y."/>
            <person name="Lan Y."/>
            <person name="Juniper S.K."/>
            <person name="Young C.R."/>
            <person name="Angers B."/>
            <person name="Qian P.Y."/>
        </authorList>
    </citation>
    <scope>NUCLEOTIDE SEQUENCE</scope>
    <source>
        <strain evidence="17">R07B-5</strain>
    </source>
</reference>
<dbReference type="PANTHER" id="PTHR18945">
    <property type="entry name" value="NEUROTRANSMITTER GATED ION CHANNEL"/>
    <property type="match status" value="1"/>
</dbReference>
<name>A0AAD9NUW6_RIDPI</name>
<evidence type="ECO:0000256" key="8">
    <source>
        <dbReference type="ARBA" id="ARBA00023157"/>
    </source>
</evidence>
<dbReference type="PRINTS" id="PR00254">
    <property type="entry name" value="NICOTINICR"/>
</dbReference>
<dbReference type="GO" id="GO:0004888">
    <property type="term" value="F:transmembrane signaling receptor activity"/>
    <property type="evidence" value="ECO:0007669"/>
    <property type="project" value="InterPro"/>
</dbReference>
<organism evidence="17 18">
    <name type="scientific">Ridgeia piscesae</name>
    <name type="common">Tubeworm</name>
    <dbReference type="NCBI Taxonomy" id="27915"/>
    <lineage>
        <taxon>Eukaryota</taxon>
        <taxon>Metazoa</taxon>
        <taxon>Spiralia</taxon>
        <taxon>Lophotrochozoa</taxon>
        <taxon>Annelida</taxon>
        <taxon>Polychaeta</taxon>
        <taxon>Sedentaria</taxon>
        <taxon>Canalipalpata</taxon>
        <taxon>Sabellida</taxon>
        <taxon>Siboglinidae</taxon>
        <taxon>Ridgeia</taxon>
    </lineage>
</organism>
<dbReference type="FunFam" id="1.20.58.390:FF:000001">
    <property type="entry name" value="Neuronal nicotinic acetylcholine receptor subunit 3"/>
    <property type="match status" value="1"/>
</dbReference>
<evidence type="ECO:0000256" key="12">
    <source>
        <dbReference type="ARBA" id="ARBA00023303"/>
    </source>
</evidence>
<dbReference type="Pfam" id="PF02931">
    <property type="entry name" value="Neur_chan_LBD"/>
    <property type="match status" value="1"/>
</dbReference>
<keyword evidence="2" id="KW-1003">Cell membrane</keyword>
<dbReference type="Gene3D" id="1.20.58.390">
    <property type="entry name" value="Neurotransmitter-gated ion-channel transmembrane domain"/>
    <property type="match status" value="1"/>
</dbReference>
<evidence type="ECO:0000256" key="4">
    <source>
        <dbReference type="ARBA" id="ARBA00022989"/>
    </source>
</evidence>
<evidence type="ECO:0000256" key="6">
    <source>
        <dbReference type="ARBA" id="ARBA00023065"/>
    </source>
</evidence>
<evidence type="ECO:0000259" key="16">
    <source>
        <dbReference type="Pfam" id="PF02932"/>
    </source>
</evidence>
<dbReference type="InterPro" id="IPR038050">
    <property type="entry name" value="Neuro_actylchol_rec"/>
</dbReference>
<dbReference type="SUPFAM" id="SSF63712">
    <property type="entry name" value="Nicotinic receptor ligand binding domain-like"/>
    <property type="match status" value="1"/>
</dbReference>
<evidence type="ECO:0000256" key="9">
    <source>
        <dbReference type="ARBA" id="ARBA00023170"/>
    </source>
</evidence>
<comment type="similarity">
    <text evidence="14">Belongs to the ligand-gated ion channel (TC 1.A.9) family.</text>
</comment>
<dbReference type="PROSITE" id="PS00236">
    <property type="entry name" value="NEUROTR_ION_CHANNEL"/>
    <property type="match status" value="1"/>
</dbReference>
<feature type="domain" description="Neurotransmitter-gated ion-channel transmembrane" evidence="16">
    <location>
        <begin position="260"/>
        <end position="377"/>
    </location>
</feature>
<evidence type="ECO:0000256" key="14">
    <source>
        <dbReference type="RuleBase" id="RU000687"/>
    </source>
</evidence>
<dbReference type="FunFam" id="2.70.170.10:FF:000013">
    <property type="entry name" value="Acetylcholine receptor subunit alpha"/>
    <property type="match status" value="1"/>
</dbReference>
<keyword evidence="7 14" id="KW-0472">Membrane</keyword>
<dbReference type="InterPro" id="IPR006202">
    <property type="entry name" value="Neur_chan_lig-bd"/>
</dbReference>
<evidence type="ECO:0000256" key="10">
    <source>
        <dbReference type="ARBA" id="ARBA00023180"/>
    </source>
</evidence>
<dbReference type="InterPro" id="IPR002394">
    <property type="entry name" value="Nicotinic_acetylcholine_rcpt"/>
</dbReference>
<keyword evidence="10" id="KW-0325">Glycoprotein</keyword>
<comment type="subcellular location">
    <subcellularLocation>
        <location evidence="13">Synaptic cell membrane</location>
        <topology evidence="13">Multi-pass membrane protein</topology>
    </subcellularLocation>
</comment>
<evidence type="ECO:0000313" key="17">
    <source>
        <dbReference type="EMBL" id="KAK2180324.1"/>
    </source>
</evidence>
<keyword evidence="1 14" id="KW-0813">Transport</keyword>
<accession>A0AAD9NUW6</accession>
<proteinExistence type="inferred from homology"/>
<dbReference type="CDD" id="cd19031">
    <property type="entry name" value="LGIC_ECD_nAChR_proto_alpha-like"/>
    <property type="match status" value="1"/>
</dbReference>
<feature type="transmembrane region" description="Helical" evidence="14">
    <location>
        <begin position="287"/>
        <end position="307"/>
    </location>
</feature>
<dbReference type="AlphaFoldDB" id="A0AAD9NUW6"/>
<dbReference type="InterPro" id="IPR006201">
    <property type="entry name" value="Neur_channel"/>
</dbReference>
<dbReference type="InterPro" id="IPR036734">
    <property type="entry name" value="Neur_chan_lig-bd_sf"/>
</dbReference>
<sequence>MSTSGIDSYTGSVSMTSFLVLWMASLCNSNHDARRLYEDLLKKQMYNRMVIPMNNTAKMTLKLGLKLAQLLDVNERDQVISTNLWMIQEWHDGMLKWDPVEYGGLKTLFVPSESIWVPDLVLYNNADGDFTVTIMTKATLSYSGTVRWEPPVIFKSFCQMEVEFFPFDIQHCHMKFGVWTYTSLQVDLVHIWHERAGIAELAVMDMAVDLTEFHRSVEWDLLSVPAQKHRVLYPCCEYDFIDITFNLTLRRKTLFYTINLLIPCISINALTILGFYMPSDSGEKISLCISILLSLSIFQLLLMEIVPATSLTMPLMGKYILFTSVLVAISIFSTVITLNVSCRSTSKPKMPRLTRRVFLELLPRLLCMHRQRHNDEQDPDEDDSIDW</sequence>
<dbReference type="CDD" id="cd19064">
    <property type="entry name" value="LGIC_TM_nAChR"/>
    <property type="match status" value="1"/>
</dbReference>
<comment type="caution">
    <text evidence="17">The sequence shown here is derived from an EMBL/GenBank/DDBJ whole genome shotgun (WGS) entry which is preliminary data.</text>
</comment>
<dbReference type="GO" id="GO:0045211">
    <property type="term" value="C:postsynaptic membrane"/>
    <property type="evidence" value="ECO:0007669"/>
    <property type="project" value="InterPro"/>
</dbReference>
<keyword evidence="8" id="KW-1015">Disulfide bond</keyword>
<feature type="transmembrane region" description="Helical" evidence="14">
    <location>
        <begin position="254"/>
        <end position="275"/>
    </location>
</feature>
<evidence type="ECO:0000256" key="3">
    <source>
        <dbReference type="ARBA" id="ARBA00022692"/>
    </source>
</evidence>
<keyword evidence="11" id="KW-1071">Ligand-gated ion channel</keyword>
<dbReference type="EMBL" id="JAODUO010000448">
    <property type="protein sequence ID" value="KAK2180324.1"/>
    <property type="molecule type" value="Genomic_DNA"/>
</dbReference>
<keyword evidence="4 14" id="KW-1133">Transmembrane helix</keyword>
<keyword evidence="3 14" id="KW-0812">Transmembrane</keyword>
<dbReference type="PRINTS" id="PR00252">
    <property type="entry name" value="NRIONCHANNEL"/>
</dbReference>
<evidence type="ECO:0000256" key="5">
    <source>
        <dbReference type="ARBA" id="ARBA00023018"/>
    </source>
</evidence>
<evidence type="ECO:0000256" key="1">
    <source>
        <dbReference type="ARBA" id="ARBA00022448"/>
    </source>
</evidence>
<dbReference type="InterPro" id="IPR036719">
    <property type="entry name" value="Neuro-gated_channel_TM_sf"/>
</dbReference>
<keyword evidence="9" id="KW-0675">Receptor</keyword>
<comment type="caution">
    <text evidence="14">Lacks conserved residue(s) required for the propagation of feature annotation.</text>
</comment>
<dbReference type="Gene3D" id="2.70.170.10">
    <property type="entry name" value="Neurotransmitter-gated ion-channel ligand-binding domain"/>
    <property type="match status" value="1"/>
</dbReference>
<dbReference type="SUPFAM" id="SSF90112">
    <property type="entry name" value="Neurotransmitter-gated ion-channel transmembrane pore"/>
    <property type="match status" value="1"/>
</dbReference>
<keyword evidence="6 14" id="KW-0406">Ion transport</keyword>
<gene>
    <name evidence="17" type="ORF">NP493_450g02043</name>
</gene>
<evidence type="ECO:0000256" key="2">
    <source>
        <dbReference type="ARBA" id="ARBA00022475"/>
    </source>
</evidence>
<evidence type="ECO:0000256" key="7">
    <source>
        <dbReference type="ARBA" id="ARBA00023136"/>
    </source>
</evidence>
<evidence type="ECO:0000259" key="15">
    <source>
        <dbReference type="Pfam" id="PF02931"/>
    </source>
</evidence>
<dbReference type="InterPro" id="IPR018000">
    <property type="entry name" value="Neurotransmitter_ion_chnl_CS"/>
</dbReference>
<keyword evidence="18" id="KW-1185">Reference proteome</keyword>
<evidence type="ECO:0000313" key="18">
    <source>
        <dbReference type="Proteomes" id="UP001209878"/>
    </source>
</evidence>
<keyword evidence="12 14" id="KW-0407">Ion channel</keyword>
<feature type="domain" description="Neurotransmitter-gated ion-channel ligand-binding" evidence="15">
    <location>
        <begin position="34"/>
        <end position="253"/>
    </location>
</feature>